<sequence>VADCVAYTLGDFHKEHLKGKTLAIACPKLDSNLEDYLNKLISLIDEVKINTLTVITMQVPCCSGLLGVAKKA</sequence>
<accession>X1F3Z9</accession>
<feature type="non-terminal residue" evidence="1">
    <location>
        <position position="72"/>
    </location>
</feature>
<evidence type="ECO:0008006" key="2">
    <source>
        <dbReference type="Google" id="ProtNLM"/>
    </source>
</evidence>
<feature type="non-terminal residue" evidence="1">
    <location>
        <position position="1"/>
    </location>
</feature>
<reference evidence="1" key="1">
    <citation type="journal article" date="2014" name="Front. Microbiol.">
        <title>High frequency of phylogenetically diverse reductive dehalogenase-homologous genes in deep subseafloor sedimentary metagenomes.</title>
        <authorList>
            <person name="Kawai M."/>
            <person name="Futagami T."/>
            <person name="Toyoda A."/>
            <person name="Takaki Y."/>
            <person name="Nishi S."/>
            <person name="Hori S."/>
            <person name="Arai W."/>
            <person name="Tsubouchi T."/>
            <person name="Morono Y."/>
            <person name="Uchiyama I."/>
            <person name="Ito T."/>
            <person name="Fujiyama A."/>
            <person name="Inagaki F."/>
            <person name="Takami H."/>
        </authorList>
    </citation>
    <scope>NUCLEOTIDE SEQUENCE</scope>
    <source>
        <strain evidence="1">Expedition CK06-06</strain>
    </source>
</reference>
<proteinExistence type="predicted"/>
<organism evidence="1">
    <name type="scientific">marine sediment metagenome</name>
    <dbReference type="NCBI Taxonomy" id="412755"/>
    <lineage>
        <taxon>unclassified sequences</taxon>
        <taxon>metagenomes</taxon>
        <taxon>ecological metagenomes</taxon>
    </lineage>
</organism>
<dbReference type="EMBL" id="BART01041218">
    <property type="protein sequence ID" value="GAH24094.1"/>
    <property type="molecule type" value="Genomic_DNA"/>
</dbReference>
<dbReference type="AlphaFoldDB" id="X1F3Z9"/>
<evidence type="ECO:0000313" key="1">
    <source>
        <dbReference type="EMBL" id="GAH24094.1"/>
    </source>
</evidence>
<name>X1F3Z9_9ZZZZ</name>
<protein>
    <recommendedName>
        <fullName evidence="2">4Fe-4S ferredoxin</fullName>
    </recommendedName>
</protein>
<gene>
    <name evidence="1" type="ORF">S01H4_66499</name>
</gene>
<comment type="caution">
    <text evidence="1">The sequence shown here is derived from an EMBL/GenBank/DDBJ whole genome shotgun (WGS) entry which is preliminary data.</text>
</comment>